<dbReference type="InterPro" id="IPR011766">
    <property type="entry name" value="TPP_enzyme_TPP-bd"/>
</dbReference>
<evidence type="ECO:0000313" key="8">
    <source>
        <dbReference type="Proteomes" id="UP001606210"/>
    </source>
</evidence>
<name>A0ABW7FC71_9BURK</name>
<evidence type="ECO:0000256" key="2">
    <source>
        <dbReference type="ARBA" id="ARBA00023052"/>
    </source>
</evidence>
<proteinExistence type="inferred from homology"/>
<keyword evidence="2 3" id="KW-0786">Thiamine pyrophosphate</keyword>
<dbReference type="InterPro" id="IPR012001">
    <property type="entry name" value="Thiamin_PyroP_enz_TPP-bd_dom"/>
</dbReference>
<keyword evidence="8" id="KW-1185">Reference proteome</keyword>
<comment type="caution">
    <text evidence="7">The sequence shown here is derived from an EMBL/GenBank/DDBJ whole genome shotgun (WGS) entry which is preliminary data.</text>
</comment>
<dbReference type="InterPro" id="IPR029035">
    <property type="entry name" value="DHS-like_NAD/FAD-binding_dom"/>
</dbReference>
<evidence type="ECO:0000313" key="7">
    <source>
        <dbReference type="EMBL" id="MFG6433395.1"/>
    </source>
</evidence>
<comment type="similarity">
    <text evidence="1 3">Belongs to the TPP enzyme family.</text>
</comment>
<dbReference type="RefSeq" id="WP_394484069.1">
    <property type="nucleotide sequence ID" value="NZ_JBIGHV010000012.1"/>
</dbReference>
<dbReference type="CDD" id="cd07035">
    <property type="entry name" value="TPP_PYR_POX_like"/>
    <property type="match status" value="1"/>
</dbReference>
<dbReference type="Pfam" id="PF02776">
    <property type="entry name" value="TPP_enzyme_N"/>
    <property type="match status" value="1"/>
</dbReference>
<dbReference type="Pfam" id="PF00205">
    <property type="entry name" value="TPP_enzyme_M"/>
    <property type="match status" value="1"/>
</dbReference>
<reference evidence="7 8" key="1">
    <citation type="submission" date="2024-08" db="EMBL/GenBank/DDBJ databases">
        <authorList>
            <person name="Lu H."/>
        </authorList>
    </citation>
    <scope>NUCLEOTIDE SEQUENCE [LARGE SCALE GENOMIC DNA]</scope>
    <source>
        <strain evidence="7 8">LYH14W</strain>
    </source>
</reference>
<organism evidence="7 8">
    <name type="scientific">Pelomonas parva</name>
    <dbReference type="NCBI Taxonomy" id="3299032"/>
    <lineage>
        <taxon>Bacteria</taxon>
        <taxon>Pseudomonadati</taxon>
        <taxon>Pseudomonadota</taxon>
        <taxon>Betaproteobacteria</taxon>
        <taxon>Burkholderiales</taxon>
        <taxon>Sphaerotilaceae</taxon>
        <taxon>Roseateles</taxon>
    </lineage>
</organism>
<feature type="domain" description="Thiamine pyrophosphate enzyme TPP-binding" evidence="5">
    <location>
        <begin position="394"/>
        <end position="543"/>
    </location>
</feature>
<dbReference type="NCBIfam" id="NF006052">
    <property type="entry name" value="PRK08199.1"/>
    <property type="match status" value="1"/>
</dbReference>
<dbReference type="InterPro" id="IPR012000">
    <property type="entry name" value="Thiamin_PyroP_enz_cen_dom"/>
</dbReference>
<dbReference type="Gene3D" id="3.40.50.1220">
    <property type="entry name" value="TPP-binding domain"/>
    <property type="match status" value="1"/>
</dbReference>
<dbReference type="PANTHER" id="PTHR18968:SF120">
    <property type="entry name" value="ACETOLACTATE SYNTHASE LARGE SUBUNIT"/>
    <property type="match status" value="1"/>
</dbReference>
<evidence type="ECO:0000259" key="5">
    <source>
        <dbReference type="Pfam" id="PF02775"/>
    </source>
</evidence>
<accession>A0ABW7FC71</accession>
<dbReference type="SUPFAM" id="SSF52467">
    <property type="entry name" value="DHS-like NAD/FAD-binding domain"/>
    <property type="match status" value="1"/>
</dbReference>
<dbReference type="InterPro" id="IPR029061">
    <property type="entry name" value="THDP-binding"/>
</dbReference>
<dbReference type="PANTHER" id="PTHR18968">
    <property type="entry name" value="THIAMINE PYROPHOSPHATE ENZYMES"/>
    <property type="match status" value="1"/>
</dbReference>
<dbReference type="InterPro" id="IPR045229">
    <property type="entry name" value="TPP_enz"/>
</dbReference>
<protein>
    <submittedName>
        <fullName evidence="7">Thiamine pyrophosphate-binding protein</fullName>
    </submittedName>
</protein>
<dbReference type="Gene3D" id="3.40.50.970">
    <property type="match status" value="2"/>
</dbReference>
<feature type="domain" description="Thiamine pyrophosphate enzyme central" evidence="4">
    <location>
        <begin position="202"/>
        <end position="336"/>
    </location>
</feature>
<dbReference type="CDD" id="cd00568">
    <property type="entry name" value="TPP_enzymes"/>
    <property type="match status" value="1"/>
</dbReference>
<feature type="domain" description="Thiamine pyrophosphate enzyme N-terminal TPP-binding" evidence="6">
    <location>
        <begin position="12"/>
        <end position="126"/>
    </location>
</feature>
<dbReference type="SUPFAM" id="SSF52518">
    <property type="entry name" value="Thiamin diphosphate-binding fold (THDP-binding)"/>
    <property type="match status" value="2"/>
</dbReference>
<gene>
    <name evidence="7" type="ORF">ACG00Y_26040</name>
</gene>
<evidence type="ECO:0000256" key="1">
    <source>
        <dbReference type="ARBA" id="ARBA00007812"/>
    </source>
</evidence>
<dbReference type="Proteomes" id="UP001606210">
    <property type="component" value="Unassembled WGS sequence"/>
</dbReference>
<sequence length="572" mass="60728">MTRQATSPRLAGHKLVEALLAQGVDTAFGVPGESFLAVLDGFHEYADQIRFIACRQEGGAAFMAEAQGKLTGRPGICFVTRGPGATNASIGLHTAFQDSTPMILFIGQVASDQRDREAFQEVDYRQMFGPGTLGMAKWVGEVHDAERLPEYVARAFHTAMQGRPGPVVLVLPEDMLTQPITAPVVAPARPAEAAPTPAALAELRMRLAAAKKPLVIAGGGGWTSEATTALQAFAEAWCLPVGCAFRFQDLFDNAHPNYAGDVGIGINPKLAARVKEADLILAIGPRLGEMTTGGYTLLQAPRPAQQLIHIHAGAEELGRVYTAELLINASMSQAAPELALLAPPAAIPWRDWTAAANADYQVNLVPTPVAPLDMAEVIHLLDAKLPEGTIFTNGAGNYSGWLHRFHRYTALHRFGKTQLAPTSGAMGYGVPAAVAAALLQDRWVVNIAGDGDFLMTGQELATATGYGAKKLLVVVVDNGTYGTIRMHQEREYPGRVLGSDLFNPDFAQLAEAFGFAAFKADTTEQIGPALDAAIEAGRPALLHLRLSSDVSTSRATLTAIREAASQRLGQGG</sequence>
<evidence type="ECO:0000256" key="3">
    <source>
        <dbReference type="RuleBase" id="RU362132"/>
    </source>
</evidence>
<dbReference type="EMBL" id="JBIGHV010000012">
    <property type="protein sequence ID" value="MFG6433395.1"/>
    <property type="molecule type" value="Genomic_DNA"/>
</dbReference>
<evidence type="ECO:0000259" key="4">
    <source>
        <dbReference type="Pfam" id="PF00205"/>
    </source>
</evidence>
<dbReference type="Pfam" id="PF02775">
    <property type="entry name" value="TPP_enzyme_C"/>
    <property type="match status" value="1"/>
</dbReference>
<evidence type="ECO:0000259" key="6">
    <source>
        <dbReference type="Pfam" id="PF02776"/>
    </source>
</evidence>